<evidence type="ECO:0000313" key="1">
    <source>
        <dbReference type="EMBL" id="KDR86052.1"/>
    </source>
</evidence>
<evidence type="ECO:0000313" key="2">
    <source>
        <dbReference type="Proteomes" id="UP000027222"/>
    </source>
</evidence>
<proteinExistence type="predicted"/>
<gene>
    <name evidence="1" type="ORF">GALMADRAFT_400146</name>
</gene>
<organism evidence="1 2">
    <name type="scientific">Galerina marginata (strain CBS 339.88)</name>
    <dbReference type="NCBI Taxonomy" id="685588"/>
    <lineage>
        <taxon>Eukaryota</taxon>
        <taxon>Fungi</taxon>
        <taxon>Dikarya</taxon>
        <taxon>Basidiomycota</taxon>
        <taxon>Agaricomycotina</taxon>
        <taxon>Agaricomycetes</taxon>
        <taxon>Agaricomycetidae</taxon>
        <taxon>Agaricales</taxon>
        <taxon>Agaricineae</taxon>
        <taxon>Strophariaceae</taxon>
        <taxon>Galerina</taxon>
    </lineage>
</organism>
<dbReference type="HOGENOM" id="CLU_601347_0_0_1"/>
<sequence>MSDAFDDTAQENIHKSLDPGYYPTPGLSEFLETASHGGIFHIEYRQKFIQASQLALAFLNNPQERLLLGVNIPPFQDPPLLLFFIQEFLQCRDISDIKFREDPEENENMQALLENLCAGDNWKKLNGPKHIVLDWLLRQLDQDDAPPLLNSFREQMIQMTSQIYKEHVLAHFMVPYFSDDSHSEETQLSSITFPPPLDHGLKKQYPQSEHTIPPYSIDRGILSQHHCNLSDHSLWSDRGKTSFRITAIMEKWTHPSFDRVKCYTHFLEYYLLSYAASIPIHDHISIHPLNFLELLHVRETPKYFSLWFSCANPSKKILVGLWTLYYLLHGVETKWEPPKGFYSGAFGFLEKHELDPTGELHSWLGGLTEREADLDNLDEEDMDE</sequence>
<protein>
    <submittedName>
        <fullName evidence="1">Uncharacterized protein</fullName>
    </submittedName>
</protein>
<dbReference type="Proteomes" id="UP000027222">
    <property type="component" value="Unassembled WGS sequence"/>
</dbReference>
<reference evidence="2" key="1">
    <citation type="journal article" date="2014" name="Proc. Natl. Acad. Sci. U.S.A.">
        <title>Extensive sampling of basidiomycete genomes demonstrates inadequacy of the white-rot/brown-rot paradigm for wood decay fungi.</title>
        <authorList>
            <person name="Riley R."/>
            <person name="Salamov A.A."/>
            <person name="Brown D.W."/>
            <person name="Nagy L.G."/>
            <person name="Floudas D."/>
            <person name="Held B.W."/>
            <person name="Levasseur A."/>
            <person name="Lombard V."/>
            <person name="Morin E."/>
            <person name="Otillar R."/>
            <person name="Lindquist E.A."/>
            <person name="Sun H."/>
            <person name="LaButti K.M."/>
            <person name="Schmutz J."/>
            <person name="Jabbour D."/>
            <person name="Luo H."/>
            <person name="Baker S.E."/>
            <person name="Pisabarro A.G."/>
            <person name="Walton J.D."/>
            <person name="Blanchette R.A."/>
            <person name="Henrissat B."/>
            <person name="Martin F."/>
            <person name="Cullen D."/>
            <person name="Hibbett D.S."/>
            <person name="Grigoriev I.V."/>
        </authorList>
    </citation>
    <scope>NUCLEOTIDE SEQUENCE [LARGE SCALE GENOMIC DNA]</scope>
    <source>
        <strain evidence="2">CBS 339.88</strain>
    </source>
</reference>
<dbReference type="EMBL" id="KL142367">
    <property type="protein sequence ID" value="KDR86052.1"/>
    <property type="molecule type" value="Genomic_DNA"/>
</dbReference>
<name>A0A067TUQ2_GALM3</name>
<accession>A0A067TUQ2</accession>
<keyword evidence="2" id="KW-1185">Reference proteome</keyword>
<dbReference type="AlphaFoldDB" id="A0A067TUQ2"/>